<organism evidence="1 2">
    <name type="scientific">Desmophyllum pertusum</name>
    <dbReference type="NCBI Taxonomy" id="174260"/>
    <lineage>
        <taxon>Eukaryota</taxon>
        <taxon>Metazoa</taxon>
        <taxon>Cnidaria</taxon>
        <taxon>Anthozoa</taxon>
        <taxon>Hexacorallia</taxon>
        <taxon>Scleractinia</taxon>
        <taxon>Caryophylliina</taxon>
        <taxon>Caryophylliidae</taxon>
        <taxon>Desmophyllum</taxon>
    </lineage>
</organism>
<evidence type="ECO:0000313" key="1">
    <source>
        <dbReference type="EMBL" id="KAJ7353963.1"/>
    </source>
</evidence>
<keyword evidence="2" id="KW-1185">Reference proteome</keyword>
<proteinExistence type="predicted"/>
<accession>A0A9W9YJS9</accession>
<gene>
    <name evidence="1" type="ORF">OS493_030806</name>
</gene>
<sequence>MTACKQVYFTMIFADAGNTFCKDADKKLANLTNLVENLDCGTSQDPISCDCCELAPSSCKEIYDKKGK</sequence>
<protein>
    <submittedName>
        <fullName evidence="1">Uncharacterized protein</fullName>
    </submittedName>
</protein>
<dbReference type="Proteomes" id="UP001163046">
    <property type="component" value="Unassembled WGS sequence"/>
</dbReference>
<dbReference type="EMBL" id="MU827335">
    <property type="protein sequence ID" value="KAJ7353963.1"/>
    <property type="molecule type" value="Genomic_DNA"/>
</dbReference>
<name>A0A9W9YJS9_9CNID</name>
<dbReference type="AlphaFoldDB" id="A0A9W9YJS9"/>
<reference evidence="1" key="1">
    <citation type="submission" date="2023-01" db="EMBL/GenBank/DDBJ databases">
        <title>Genome assembly of the deep-sea coral Lophelia pertusa.</title>
        <authorList>
            <person name="Herrera S."/>
            <person name="Cordes E."/>
        </authorList>
    </citation>
    <scope>NUCLEOTIDE SEQUENCE</scope>
    <source>
        <strain evidence="1">USNM1676648</strain>
        <tissue evidence="1">Polyp</tissue>
    </source>
</reference>
<evidence type="ECO:0000313" key="2">
    <source>
        <dbReference type="Proteomes" id="UP001163046"/>
    </source>
</evidence>
<comment type="caution">
    <text evidence="1">The sequence shown here is derived from an EMBL/GenBank/DDBJ whole genome shotgun (WGS) entry which is preliminary data.</text>
</comment>
<dbReference type="OrthoDB" id="10601007at2759"/>